<dbReference type="Proteomes" id="UP000199592">
    <property type="component" value="Unassembled WGS sequence"/>
</dbReference>
<dbReference type="GO" id="GO:0046336">
    <property type="term" value="P:ethanolamine catabolic process"/>
    <property type="evidence" value="ECO:0007669"/>
    <property type="project" value="UniProtKB-UniRule"/>
</dbReference>
<dbReference type="InterPro" id="IPR042251">
    <property type="entry name" value="EutC_C"/>
</dbReference>
<comment type="subunit">
    <text evidence="5">The basic unit is a heterodimer which dimerizes to form tetramers. The heterotetramers trimerize; 6 large subunits form a core ring with 6 small subunits projecting outwards.</text>
</comment>
<keyword evidence="3 5" id="KW-0170">Cobalt</keyword>
<name>A0A1H2VCF7_9FLAO</name>
<comment type="subcellular location">
    <subcellularLocation>
        <location evidence="5">Bacterial microcompartment</location>
    </subcellularLocation>
</comment>
<evidence type="ECO:0000256" key="3">
    <source>
        <dbReference type="ARBA" id="ARBA00023285"/>
    </source>
</evidence>
<gene>
    <name evidence="5" type="primary">eutC</name>
    <name evidence="6" type="ORF">SAMN04487892_2018</name>
</gene>
<dbReference type="RefSeq" id="WP_090291908.1">
    <property type="nucleotide sequence ID" value="NZ_FNKI01000001.1"/>
</dbReference>
<dbReference type="Gene3D" id="3.40.50.11240">
    <property type="entry name" value="Ethanolamine ammonia-lyase light chain (EutC)"/>
    <property type="match status" value="1"/>
</dbReference>
<evidence type="ECO:0000313" key="7">
    <source>
        <dbReference type="Proteomes" id="UP000199592"/>
    </source>
</evidence>
<accession>A0A1H2VCF7</accession>
<keyword evidence="2 5" id="KW-0456">Lyase</keyword>
<feature type="binding site" evidence="5">
    <location>
        <position position="206"/>
    </location>
    <ligand>
        <name>adenosylcob(III)alamin</name>
        <dbReference type="ChEBI" id="CHEBI:18408"/>
    </ligand>
</feature>
<dbReference type="GO" id="GO:0031471">
    <property type="term" value="C:ethanolamine degradation polyhedral organelle"/>
    <property type="evidence" value="ECO:0007669"/>
    <property type="project" value="UniProtKB-UniRule"/>
</dbReference>
<dbReference type="GO" id="GO:0009350">
    <property type="term" value="C:ethanolamine ammonia-lyase complex"/>
    <property type="evidence" value="ECO:0007669"/>
    <property type="project" value="UniProtKB-UniRule"/>
</dbReference>
<dbReference type="Gene3D" id="1.10.30.40">
    <property type="entry name" value="Ethanolamine ammonia-lyase light chain (EutC), N-terminal domain"/>
    <property type="match status" value="1"/>
</dbReference>
<feature type="binding site" evidence="5">
    <location>
        <position position="177"/>
    </location>
    <ligand>
        <name>adenosylcob(III)alamin</name>
        <dbReference type="ChEBI" id="CHEBI:18408"/>
    </ligand>
</feature>
<protein>
    <recommendedName>
        <fullName evidence="5">Ethanolamine ammonia-lyase small subunit</fullName>
        <shortName evidence="5">EAL small subunit</shortName>
        <ecNumber evidence="5">4.3.1.7</ecNumber>
    </recommendedName>
</protein>
<proteinExistence type="inferred from homology"/>
<dbReference type="AlphaFoldDB" id="A0A1H2VCF7"/>
<dbReference type="UniPathway" id="UPA00560"/>
<comment type="similarity">
    <text evidence="5">Belongs to the EutC family.</text>
</comment>
<dbReference type="PANTHER" id="PTHR39330">
    <property type="entry name" value="ETHANOLAMINE AMMONIA-LYASE LIGHT CHAIN"/>
    <property type="match status" value="1"/>
</dbReference>
<dbReference type="OrthoDB" id="114248at2"/>
<comment type="cofactor">
    <cofactor evidence="5">
        <name>adenosylcob(III)alamin</name>
        <dbReference type="ChEBI" id="CHEBI:18408"/>
    </cofactor>
    <text evidence="5">Binds between the large and small subunits.</text>
</comment>
<dbReference type="EC" id="4.3.1.7" evidence="5"/>
<dbReference type="PANTHER" id="PTHR39330:SF1">
    <property type="entry name" value="ETHANOLAMINE AMMONIA-LYASE SMALL SUBUNIT"/>
    <property type="match status" value="1"/>
</dbReference>
<dbReference type="InterPro" id="IPR042255">
    <property type="entry name" value="EutC_N"/>
</dbReference>
<evidence type="ECO:0000256" key="1">
    <source>
        <dbReference type="ARBA" id="ARBA00022628"/>
    </source>
</evidence>
<dbReference type="PIRSF" id="PIRSF018982">
    <property type="entry name" value="EutC"/>
    <property type="match status" value="1"/>
</dbReference>
<dbReference type="STRING" id="1073328.SAMN05216294_0275"/>
<keyword evidence="4 5" id="KW-1283">Bacterial microcompartment</keyword>
<comment type="catalytic activity">
    <reaction evidence="5">
        <text>ethanolamine = acetaldehyde + NH4(+)</text>
        <dbReference type="Rhea" id="RHEA:15313"/>
        <dbReference type="ChEBI" id="CHEBI:15343"/>
        <dbReference type="ChEBI" id="CHEBI:28938"/>
        <dbReference type="ChEBI" id="CHEBI:57603"/>
        <dbReference type="EC" id="4.3.1.7"/>
    </reaction>
</comment>
<reference evidence="7" key="1">
    <citation type="submission" date="2016-10" db="EMBL/GenBank/DDBJ databases">
        <authorList>
            <person name="Varghese N."/>
            <person name="Submissions S."/>
        </authorList>
    </citation>
    <scope>NUCLEOTIDE SEQUENCE [LARGE SCALE GENOMIC DNA]</scope>
    <source>
        <strain evidence="7">DSM 25030</strain>
    </source>
</reference>
<dbReference type="Pfam" id="PF05985">
    <property type="entry name" value="EutC"/>
    <property type="match status" value="1"/>
</dbReference>
<dbReference type="NCBIfam" id="NF003971">
    <property type="entry name" value="PRK05465.1"/>
    <property type="match status" value="1"/>
</dbReference>
<evidence type="ECO:0000256" key="4">
    <source>
        <dbReference type="ARBA" id="ARBA00024446"/>
    </source>
</evidence>
<keyword evidence="7" id="KW-1185">Reference proteome</keyword>
<dbReference type="HAMAP" id="MF_00601">
    <property type="entry name" value="EutC"/>
    <property type="match status" value="1"/>
</dbReference>
<comment type="pathway">
    <text evidence="5">Amine and polyamine degradation; ethanolamine degradation.</text>
</comment>
<feature type="binding site" evidence="5">
    <location>
        <position position="156"/>
    </location>
    <ligand>
        <name>adenosylcob(III)alamin</name>
        <dbReference type="ChEBI" id="CHEBI:18408"/>
    </ligand>
</feature>
<dbReference type="GO" id="GO:0008851">
    <property type="term" value="F:ethanolamine ammonia-lyase activity"/>
    <property type="evidence" value="ECO:0007669"/>
    <property type="project" value="UniProtKB-UniRule"/>
</dbReference>
<evidence type="ECO:0000256" key="5">
    <source>
        <dbReference type="HAMAP-Rule" id="MF_00601"/>
    </source>
</evidence>
<dbReference type="GO" id="GO:0006520">
    <property type="term" value="P:amino acid metabolic process"/>
    <property type="evidence" value="ECO:0007669"/>
    <property type="project" value="InterPro"/>
</dbReference>
<evidence type="ECO:0000256" key="2">
    <source>
        <dbReference type="ARBA" id="ARBA00023239"/>
    </source>
</evidence>
<sequence>MKSENNTPIKKDPWEDLKTFTNARIALGSTGNAIPLDEVLQFRFAHAKAKDAIESELDIVDFKMEIESWGFPVWEVQSRVNGRNEYLQRPDLGRKLNEISEKELQESQQEFDLVFVIADGLSANAVNQNAIPVLKELLPKLEGYKIGFVLAKMARVALSDPIGILLKAKFVSMCIGERPGLSSPESMGIYTTYAPQLGLTDERRNCISNIHSNGLNSKEGASLLFYLIRQSFAKKISGVAIKINLKELLED</sequence>
<comment type="function">
    <text evidence="5">Catalyzes the deamination of various vicinal amino-alcohols to oxo compounds. Allows this organism to utilize ethanolamine as the sole source of nitrogen and carbon in the presence of external vitamin B12.</text>
</comment>
<organism evidence="6 7">
    <name type="scientific">Flagellimonas zhangzhouensis</name>
    <dbReference type="NCBI Taxonomy" id="1073328"/>
    <lineage>
        <taxon>Bacteria</taxon>
        <taxon>Pseudomonadati</taxon>
        <taxon>Bacteroidota</taxon>
        <taxon>Flavobacteriia</taxon>
        <taxon>Flavobacteriales</taxon>
        <taxon>Flavobacteriaceae</taxon>
        <taxon>Flagellimonas</taxon>
    </lineage>
</organism>
<dbReference type="InterPro" id="IPR009246">
    <property type="entry name" value="EutC"/>
</dbReference>
<dbReference type="EMBL" id="FNMY01000002">
    <property type="protein sequence ID" value="SDW66041.1"/>
    <property type="molecule type" value="Genomic_DNA"/>
</dbReference>
<dbReference type="GO" id="GO:0031419">
    <property type="term" value="F:cobalamin binding"/>
    <property type="evidence" value="ECO:0007669"/>
    <property type="project" value="UniProtKB-UniRule"/>
</dbReference>
<evidence type="ECO:0000313" key="6">
    <source>
        <dbReference type="EMBL" id="SDW66041.1"/>
    </source>
</evidence>
<keyword evidence="1 5" id="KW-0846">Cobalamin</keyword>